<dbReference type="EMBL" id="CCKQ01011642">
    <property type="protein sequence ID" value="CDW83211.1"/>
    <property type="molecule type" value="Genomic_DNA"/>
</dbReference>
<accession>A0A078AMR7</accession>
<keyword evidence="1" id="KW-0812">Transmembrane</keyword>
<name>A0A078AMR7_STYLE</name>
<evidence type="ECO:0000256" key="1">
    <source>
        <dbReference type="SAM" id="Phobius"/>
    </source>
</evidence>
<dbReference type="InParanoid" id="A0A078AMR7"/>
<keyword evidence="1" id="KW-1133">Transmembrane helix</keyword>
<dbReference type="Proteomes" id="UP000039865">
    <property type="component" value="Unassembled WGS sequence"/>
</dbReference>
<evidence type="ECO:0000313" key="3">
    <source>
        <dbReference type="Proteomes" id="UP000039865"/>
    </source>
</evidence>
<proteinExistence type="predicted"/>
<protein>
    <submittedName>
        <fullName evidence="2">Uncharacterized protein</fullName>
    </submittedName>
</protein>
<gene>
    <name evidence="2" type="primary">Contig16885.g17984</name>
    <name evidence="2" type="ORF">STYLEM_12253</name>
</gene>
<dbReference type="AlphaFoldDB" id="A0A078AMR7"/>
<evidence type="ECO:0000313" key="2">
    <source>
        <dbReference type="EMBL" id="CDW83211.1"/>
    </source>
</evidence>
<feature type="transmembrane region" description="Helical" evidence="1">
    <location>
        <begin position="52"/>
        <end position="74"/>
    </location>
</feature>
<sequence length="193" mass="22771">MKGSQFTTLNKFVIGWAISLTLFAALSRNLRWSISLYQSFSKDDRFDIALDIHRYIFISIIDFFIGITMLYLFYHSSNLHHTKISMTMNTDKKRKKQTTIKFQKDTETEKIRRLLETSDSSYVKSKDQDLYDSLNSGRTQSGIDKYEVEFSDAGSSLEEENSNLSQFRTFLMDQINKYKNDNKTYEKFKQNIF</sequence>
<keyword evidence="1" id="KW-0472">Membrane</keyword>
<feature type="transmembrane region" description="Helical" evidence="1">
    <location>
        <begin position="12"/>
        <end position="32"/>
    </location>
</feature>
<reference evidence="2 3" key="1">
    <citation type="submission" date="2014-06" db="EMBL/GenBank/DDBJ databases">
        <authorList>
            <person name="Swart Estienne"/>
        </authorList>
    </citation>
    <scope>NUCLEOTIDE SEQUENCE [LARGE SCALE GENOMIC DNA]</scope>
    <source>
        <strain evidence="2 3">130c</strain>
    </source>
</reference>
<keyword evidence="3" id="KW-1185">Reference proteome</keyword>
<organism evidence="2 3">
    <name type="scientific">Stylonychia lemnae</name>
    <name type="common">Ciliate</name>
    <dbReference type="NCBI Taxonomy" id="5949"/>
    <lineage>
        <taxon>Eukaryota</taxon>
        <taxon>Sar</taxon>
        <taxon>Alveolata</taxon>
        <taxon>Ciliophora</taxon>
        <taxon>Intramacronucleata</taxon>
        <taxon>Spirotrichea</taxon>
        <taxon>Stichotrichia</taxon>
        <taxon>Sporadotrichida</taxon>
        <taxon>Oxytrichidae</taxon>
        <taxon>Stylonychinae</taxon>
        <taxon>Stylonychia</taxon>
    </lineage>
</organism>